<feature type="compositionally biased region" description="Low complexity" evidence="1">
    <location>
        <begin position="74"/>
        <end position="98"/>
    </location>
</feature>
<protein>
    <submittedName>
        <fullName evidence="4">DUF4124 domain-containing protein</fullName>
    </submittedName>
</protein>
<keyword evidence="5" id="KW-1185">Reference proteome</keyword>
<reference evidence="4 5" key="1">
    <citation type="submission" date="2022-10" db="EMBL/GenBank/DDBJ databases">
        <title>Xanthomonas sp. H13-6.</title>
        <authorList>
            <person name="Liu X."/>
            <person name="Deng Z."/>
            <person name="Jiang Y."/>
            <person name="Yu T."/>
            <person name="Ai J."/>
        </authorList>
    </citation>
    <scope>NUCLEOTIDE SEQUENCE [LARGE SCALE GENOMIC DNA]</scope>
    <source>
        <strain evidence="4 5">H13-6</strain>
    </source>
</reference>
<feature type="signal peptide" evidence="2">
    <location>
        <begin position="1"/>
        <end position="19"/>
    </location>
</feature>
<dbReference type="EMBL" id="JAPCHY010000019">
    <property type="protein sequence ID" value="MCW4474160.1"/>
    <property type="molecule type" value="Genomic_DNA"/>
</dbReference>
<gene>
    <name evidence="4" type="ORF">OK345_16850</name>
</gene>
<comment type="caution">
    <text evidence="4">The sequence shown here is derived from an EMBL/GenBank/DDBJ whole genome shotgun (WGS) entry which is preliminary data.</text>
</comment>
<dbReference type="Pfam" id="PF13511">
    <property type="entry name" value="DUF4124"/>
    <property type="match status" value="1"/>
</dbReference>
<evidence type="ECO:0000313" key="5">
    <source>
        <dbReference type="Proteomes" id="UP001209922"/>
    </source>
</evidence>
<proteinExistence type="predicted"/>
<feature type="chain" id="PRO_5045131779" evidence="2">
    <location>
        <begin position="20"/>
        <end position="207"/>
    </location>
</feature>
<evidence type="ECO:0000256" key="2">
    <source>
        <dbReference type="SAM" id="SignalP"/>
    </source>
</evidence>
<dbReference type="Proteomes" id="UP001209922">
    <property type="component" value="Unassembled WGS sequence"/>
</dbReference>
<evidence type="ECO:0000313" key="4">
    <source>
        <dbReference type="EMBL" id="MCW4474160.1"/>
    </source>
</evidence>
<evidence type="ECO:0000256" key="1">
    <source>
        <dbReference type="SAM" id="MobiDB-lite"/>
    </source>
</evidence>
<feature type="domain" description="DUF4124" evidence="3">
    <location>
        <begin position="9"/>
        <end position="65"/>
    </location>
</feature>
<name>A0ABT3K0A8_9XANT</name>
<feature type="region of interest" description="Disordered" evidence="1">
    <location>
        <begin position="74"/>
        <end position="103"/>
    </location>
</feature>
<evidence type="ECO:0000259" key="3">
    <source>
        <dbReference type="Pfam" id="PF13511"/>
    </source>
</evidence>
<organism evidence="4 5">
    <name type="scientific">Xanthomonas chitinilytica</name>
    <dbReference type="NCBI Taxonomy" id="2989819"/>
    <lineage>
        <taxon>Bacteria</taxon>
        <taxon>Pseudomonadati</taxon>
        <taxon>Pseudomonadota</taxon>
        <taxon>Gammaproteobacteria</taxon>
        <taxon>Lysobacterales</taxon>
        <taxon>Lysobacteraceae</taxon>
        <taxon>Xanthomonas</taxon>
    </lineage>
</organism>
<accession>A0ABT3K0A8</accession>
<sequence length="207" mass="22050">MIRLLPALCLLGIAGPLAAGEVVFYRCTDADGALTVQNMPCPKGMQQTRKVMQAVEAPPPRPAAAVAPVQPLATAPEPAAEPAAEAAGTAPPAAAPVERPAPPPLFQCATRDNEQYLQEAAEPEARCLPLRTVGLDGNPQAGAGEACEVVRDRCEPVADEGLCAAWKKRLEEAEFRWHFAHPDNAERNRAEFERVRDLVGESSCVDP</sequence>
<keyword evidence="2" id="KW-0732">Signal</keyword>
<dbReference type="InterPro" id="IPR025392">
    <property type="entry name" value="DUF4124"/>
</dbReference>
<dbReference type="RefSeq" id="WP_265129162.1">
    <property type="nucleotide sequence ID" value="NZ_JAPCHY010000019.1"/>
</dbReference>